<reference evidence="1" key="1">
    <citation type="submission" date="2014-09" db="EMBL/GenBank/DDBJ databases">
        <authorList>
            <person name="Magalhaes I.L.F."/>
            <person name="Oliveira U."/>
            <person name="Santos F.R."/>
            <person name="Vidigal T.H.D.A."/>
            <person name="Brescovit A.D."/>
            <person name="Santos A.J."/>
        </authorList>
    </citation>
    <scope>NUCLEOTIDE SEQUENCE</scope>
    <source>
        <tissue evidence="1">Shoot tissue taken approximately 20 cm above the soil surface</tissue>
    </source>
</reference>
<dbReference type="EMBL" id="GBRH01251864">
    <property type="protein sequence ID" value="JAD46031.1"/>
    <property type="molecule type" value="Transcribed_RNA"/>
</dbReference>
<evidence type="ECO:0000313" key="1">
    <source>
        <dbReference type="EMBL" id="JAD46031.1"/>
    </source>
</evidence>
<accession>A0A0A9A4L6</accession>
<proteinExistence type="predicted"/>
<reference evidence="1" key="2">
    <citation type="journal article" date="2015" name="Data Brief">
        <title>Shoot transcriptome of the giant reed, Arundo donax.</title>
        <authorList>
            <person name="Barrero R.A."/>
            <person name="Guerrero F.D."/>
            <person name="Moolhuijzen P."/>
            <person name="Goolsby J.A."/>
            <person name="Tidwell J."/>
            <person name="Bellgard S.E."/>
            <person name="Bellgard M.I."/>
        </authorList>
    </citation>
    <scope>NUCLEOTIDE SEQUENCE</scope>
    <source>
        <tissue evidence="1">Shoot tissue taken approximately 20 cm above the soil surface</tissue>
    </source>
</reference>
<organism evidence="1">
    <name type="scientific">Arundo donax</name>
    <name type="common">Giant reed</name>
    <name type="synonym">Donax arundinaceus</name>
    <dbReference type="NCBI Taxonomy" id="35708"/>
    <lineage>
        <taxon>Eukaryota</taxon>
        <taxon>Viridiplantae</taxon>
        <taxon>Streptophyta</taxon>
        <taxon>Embryophyta</taxon>
        <taxon>Tracheophyta</taxon>
        <taxon>Spermatophyta</taxon>
        <taxon>Magnoliopsida</taxon>
        <taxon>Liliopsida</taxon>
        <taxon>Poales</taxon>
        <taxon>Poaceae</taxon>
        <taxon>PACMAD clade</taxon>
        <taxon>Arundinoideae</taxon>
        <taxon>Arundineae</taxon>
        <taxon>Arundo</taxon>
    </lineage>
</organism>
<sequence length="12" mass="1137">MGLGVGLLLPPA</sequence>
<protein>
    <submittedName>
        <fullName evidence="1">Uncharacterized protein</fullName>
    </submittedName>
</protein>
<name>A0A0A9A4L6_ARUDO</name>